<gene>
    <name evidence="5" type="ORF">IMF26_07350</name>
</gene>
<dbReference type="PANTHER" id="PTHR24220:SF86">
    <property type="entry name" value="ABC TRANSPORTER ABCH.1"/>
    <property type="match status" value="1"/>
</dbReference>
<dbReference type="EMBL" id="CP062796">
    <property type="protein sequence ID" value="QUL97891.1"/>
    <property type="molecule type" value="Genomic_DNA"/>
</dbReference>
<reference evidence="5" key="2">
    <citation type="journal article" date="2023" name="Biology">
        <title>Prokaryotic Life Associated with Coal-Fire Gas Vents Revealed by Metagenomics.</title>
        <authorList>
            <person name="Kadnikov V.V."/>
            <person name="Mardanov A.V."/>
            <person name="Beletsky A.V."/>
            <person name="Karnachuk O.V."/>
            <person name="Ravin N.V."/>
        </authorList>
    </citation>
    <scope>NUCLEOTIDE SEQUENCE</scope>
    <source>
        <strain evidence="5">Bu02</strain>
    </source>
</reference>
<dbReference type="InterPro" id="IPR027417">
    <property type="entry name" value="P-loop_NTPase"/>
</dbReference>
<dbReference type="GO" id="GO:0016887">
    <property type="term" value="F:ATP hydrolysis activity"/>
    <property type="evidence" value="ECO:0007669"/>
    <property type="project" value="InterPro"/>
</dbReference>
<dbReference type="InterPro" id="IPR003439">
    <property type="entry name" value="ABC_transporter-like_ATP-bd"/>
</dbReference>
<name>A0AAT9L9X6_9FIRM</name>
<dbReference type="InterPro" id="IPR017911">
    <property type="entry name" value="MacB-like_ATP-bd"/>
</dbReference>
<evidence type="ECO:0000313" key="5">
    <source>
        <dbReference type="EMBL" id="QUL97891.1"/>
    </source>
</evidence>
<keyword evidence="2" id="KW-0547">Nucleotide-binding</keyword>
<dbReference type="SMART" id="SM00382">
    <property type="entry name" value="AAA"/>
    <property type="match status" value="1"/>
</dbReference>
<sequence length="224" mass="24494">MIKVEDLRKTYRAGLVEVPALRGVSFEVERGEYVAIVGPSGSGKSTLMHLLGCLDVPSGGRYMLDGVEVSTLGEDELARVRNRKIGFVFQGFHLLPRLTALENVELPLVYRGVDANTRREKAVRALEMVGLGARVQHYPNELSGGEQQRVAIARAMVGEPILLLADEPTGNLDSRTGAEVLDLFQRINDAGCTVVMVTHDMTAASRAKRLLKIRDGVLEGDERV</sequence>
<dbReference type="Pfam" id="PF00005">
    <property type="entry name" value="ABC_tran"/>
    <property type="match status" value="1"/>
</dbReference>
<dbReference type="FunFam" id="3.40.50.300:FF:000032">
    <property type="entry name" value="Export ABC transporter ATP-binding protein"/>
    <property type="match status" value="1"/>
</dbReference>
<dbReference type="InterPro" id="IPR015854">
    <property type="entry name" value="ABC_transpr_LolD-like"/>
</dbReference>
<dbReference type="PANTHER" id="PTHR24220">
    <property type="entry name" value="IMPORT ATP-BINDING PROTEIN"/>
    <property type="match status" value="1"/>
</dbReference>
<feature type="domain" description="ABC transporter" evidence="4">
    <location>
        <begin position="2"/>
        <end position="224"/>
    </location>
</feature>
<dbReference type="Gene3D" id="3.40.50.300">
    <property type="entry name" value="P-loop containing nucleotide triphosphate hydrolases"/>
    <property type="match status" value="1"/>
</dbReference>
<dbReference type="KEGG" id="fcz:IMF26_07350"/>
<dbReference type="InterPro" id="IPR017871">
    <property type="entry name" value="ABC_transporter-like_CS"/>
</dbReference>
<keyword evidence="3 5" id="KW-0067">ATP-binding</keyword>
<proteinExistence type="predicted"/>
<accession>A0AAT9L9X6</accession>
<dbReference type="AlphaFoldDB" id="A0AAT9L9X6"/>
<dbReference type="SUPFAM" id="SSF52540">
    <property type="entry name" value="P-loop containing nucleoside triphosphate hydrolases"/>
    <property type="match status" value="1"/>
</dbReference>
<evidence type="ECO:0000256" key="3">
    <source>
        <dbReference type="ARBA" id="ARBA00022840"/>
    </source>
</evidence>
<keyword evidence="1" id="KW-0813">Transport</keyword>
<organism evidence="5">
    <name type="scientific">Candidatus Fermentithermobacillus carboniphilus</name>
    <dbReference type="NCBI Taxonomy" id="3085328"/>
    <lineage>
        <taxon>Bacteria</taxon>
        <taxon>Bacillati</taxon>
        <taxon>Bacillota</taxon>
        <taxon>Candidatus Fermentithermobacillia</taxon>
        <taxon>Candidatus Fermentithermobacillales</taxon>
        <taxon>Candidatus Fermentithermobacillaceae</taxon>
        <taxon>Candidatus Fermentithermobacillus</taxon>
    </lineage>
</organism>
<dbReference type="GO" id="GO:0022857">
    <property type="term" value="F:transmembrane transporter activity"/>
    <property type="evidence" value="ECO:0007669"/>
    <property type="project" value="UniProtKB-ARBA"/>
</dbReference>
<dbReference type="GO" id="GO:0098796">
    <property type="term" value="C:membrane protein complex"/>
    <property type="evidence" value="ECO:0007669"/>
    <property type="project" value="UniProtKB-ARBA"/>
</dbReference>
<protein>
    <submittedName>
        <fullName evidence="5">ABC transporter ATP-binding protein</fullName>
    </submittedName>
</protein>
<dbReference type="CDD" id="cd03255">
    <property type="entry name" value="ABC_MJ0796_LolCDE_FtsE"/>
    <property type="match status" value="1"/>
</dbReference>
<evidence type="ECO:0000256" key="2">
    <source>
        <dbReference type="ARBA" id="ARBA00022741"/>
    </source>
</evidence>
<reference evidence="5" key="1">
    <citation type="submission" date="2020-10" db="EMBL/GenBank/DDBJ databases">
        <authorList>
            <person name="Kadnikov V."/>
            <person name="Beletsky A.V."/>
            <person name="Mardanov A.V."/>
            <person name="Karnachuk O.V."/>
            <person name="Ravin N.V."/>
        </authorList>
    </citation>
    <scope>NUCLEOTIDE SEQUENCE</scope>
    <source>
        <strain evidence="5">Bu02</strain>
    </source>
</reference>
<dbReference type="PROSITE" id="PS00211">
    <property type="entry name" value="ABC_TRANSPORTER_1"/>
    <property type="match status" value="1"/>
</dbReference>
<dbReference type="GO" id="GO:0005886">
    <property type="term" value="C:plasma membrane"/>
    <property type="evidence" value="ECO:0007669"/>
    <property type="project" value="TreeGrafter"/>
</dbReference>
<evidence type="ECO:0000256" key="1">
    <source>
        <dbReference type="ARBA" id="ARBA00022448"/>
    </source>
</evidence>
<dbReference type="GO" id="GO:0005524">
    <property type="term" value="F:ATP binding"/>
    <property type="evidence" value="ECO:0007669"/>
    <property type="project" value="UniProtKB-KW"/>
</dbReference>
<dbReference type="PROSITE" id="PS50893">
    <property type="entry name" value="ABC_TRANSPORTER_2"/>
    <property type="match status" value="1"/>
</dbReference>
<evidence type="ECO:0000259" key="4">
    <source>
        <dbReference type="PROSITE" id="PS50893"/>
    </source>
</evidence>
<dbReference type="InterPro" id="IPR003593">
    <property type="entry name" value="AAA+_ATPase"/>
</dbReference>